<proteinExistence type="predicted"/>
<gene>
    <name evidence="1" type="ORF">Goklo_029498</name>
</gene>
<protein>
    <submittedName>
        <fullName evidence="1">Uncharacterized protein</fullName>
    </submittedName>
</protein>
<evidence type="ECO:0000313" key="1">
    <source>
        <dbReference type="EMBL" id="MBA0672063.1"/>
    </source>
</evidence>
<comment type="caution">
    <text evidence="1">The sequence shown here is derived from an EMBL/GenBank/DDBJ whole genome shotgun (WGS) entry which is preliminary data.</text>
</comment>
<accession>A0A7J8WAW9</accession>
<name>A0A7J8WAW9_9ROSI</name>
<dbReference type="AlphaFoldDB" id="A0A7J8WAW9"/>
<keyword evidence="2" id="KW-1185">Reference proteome</keyword>
<dbReference type="EMBL" id="JABFAB010243181">
    <property type="protein sequence ID" value="MBA0672063.1"/>
    <property type="molecule type" value="Genomic_DNA"/>
</dbReference>
<sequence>MALLRCSKILVDKVYSKAVNTPTFLKRLMNITGMSEQ</sequence>
<organism evidence="1 2">
    <name type="scientific">Gossypium klotzschianum</name>
    <dbReference type="NCBI Taxonomy" id="34286"/>
    <lineage>
        <taxon>Eukaryota</taxon>
        <taxon>Viridiplantae</taxon>
        <taxon>Streptophyta</taxon>
        <taxon>Embryophyta</taxon>
        <taxon>Tracheophyta</taxon>
        <taxon>Spermatophyta</taxon>
        <taxon>Magnoliopsida</taxon>
        <taxon>eudicotyledons</taxon>
        <taxon>Gunneridae</taxon>
        <taxon>Pentapetalae</taxon>
        <taxon>rosids</taxon>
        <taxon>malvids</taxon>
        <taxon>Malvales</taxon>
        <taxon>Malvaceae</taxon>
        <taxon>Malvoideae</taxon>
        <taxon>Gossypium</taxon>
    </lineage>
</organism>
<dbReference type="OrthoDB" id="1001109at2759"/>
<reference evidence="1 2" key="1">
    <citation type="journal article" date="2019" name="Genome Biol. Evol.">
        <title>Insights into the evolution of the New World diploid cottons (Gossypium, subgenus Houzingenia) based on genome sequencing.</title>
        <authorList>
            <person name="Grover C.E."/>
            <person name="Arick M.A. 2nd"/>
            <person name="Thrash A."/>
            <person name="Conover J.L."/>
            <person name="Sanders W.S."/>
            <person name="Peterson D.G."/>
            <person name="Frelichowski J.E."/>
            <person name="Scheffler J.A."/>
            <person name="Scheffler B.E."/>
            <person name="Wendel J.F."/>
        </authorList>
    </citation>
    <scope>NUCLEOTIDE SEQUENCE [LARGE SCALE GENOMIC DNA]</scope>
    <source>
        <strain evidence="1">57</strain>
        <tissue evidence="1">Leaf</tissue>
    </source>
</reference>
<evidence type="ECO:0000313" key="2">
    <source>
        <dbReference type="Proteomes" id="UP000593573"/>
    </source>
</evidence>
<dbReference type="Proteomes" id="UP000593573">
    <property type="component" value="Unassembled WGS sequence"/>
</dbReference>